<dbReference type="RefSeq" id="WP_344639875.1">
    <property type="nucleotide sequence ID" value="NZ_BAAATR010000037.1"/>
</dbReference>
<evidence type="ECO:0000256" key="1">
    <source>
        <dbReference type="SAM" id="MobiDB-lite"/>
    </source>
</evidence>
<dbReference type="Gene3D" id="1.20.58.480">
    <property type="match status" value="1"/>
</dbReference>
<evidence type="ECO:0000313" key="2">
    <source>
        <dbReference type="EMBL" id="GAA2268486.1"/>
    </source>
</evidence>
<protein>
    <recommendedName>
        <fullName evidence="4">Tryptophan 2,3-dioxygenase</fullName>
    </recommendedName>
</protein>
<name>A0ABP5RND9_9ACTN</name>
<evidence type="ECO:0000313" key="3">
    <source>
        <dbReference type="Proteomes" id="UP001500305"/>
    </source>
</evidence>
<dbReference type="SUPFAM" id="SSF140959">
    <property type="entry name" value="Indolic compounds 2,3-dioxygenase-like"/>
    <property type="match status" value="1"/>
</dbReference>
<dbReference type="Proteomes" id="UP001500305">
    <property type="component" value="Unassembled WGS sequence"/>
</dbReference>
<keyword evidence="3" id="KW-1185">Reference proteome</keyword>
<dbReference type="EMBL" id="BAAATR010000037">
    <property type="protein sequence ID" value="GAA2268486.1"/>
    <property type="molecule type" value="Genomic_DNA"/>
</dbReference>
<organism evidence="2 3">
    <name type="scientific">Kitasatospora cystarginea</name>
    <dbReference type="NCBI Taxonomy" id="58350"/>
    <lineage>
        <taxon>Bacteria</taxon>
        <taxon>Bacillati</taxon>
        <taxon>Actinomycetota</taxon>
        <taxon>Actinomycetes</taxon>
        <taxon>Kitasatosporales</taxon>
        <taxon>Streptomycetaceae</taxon>
        <taxon>Kitasatospora</taxon>
    </lineage>
</organism>
<gene>
    <name evidence="2" type="ORF">GCM10010430_62260</name>
</gene>
<feature type="region of interest" description="Disordered" evidence="1">
    <location>
        <begin position="1"/>
        <end position="28"/>
    </location>
</feature>
<dbReference type="InterPro" id="IPR037217">
    <property type="entry name" value="Trp/Indoleamine_2_3_dOase-like"/>
</dbReference>
<proteinExistence type="predicted"/>
<accession>A0ABP5RND9</accession>
<comment type="caution">
    <text evidence="2">The sequence shown here is derived from an EMBL/GenBank/DDBJ whole genome shotgun (WGS) entry which is preliminary data.</text>
</comment>
<sequence length="448" mass="48121">MHMTELGLAGRPGGPQGSGEDRPIGVGGAALAVGTPSDGMRALRRAHEAVCDWSHRMVGSGSFGSFPYRAVVDYYRQVGKARVSPELVALLRGLSVRIGCSGRGRPWSSPDAWLFDSWLPLTLTDRPMAYDTYAGHELLQVAHWEAGDPERSEDLLMAALLADLAQIELEALGFEPNARQRTRTVSVLQALARLTEYAPATGVDTAPLAAVREVLAARGGDEVLLRAGAAAAAAVRDRVPEPLARAVDIGLLPVTTMHDEQMFIRCIQLFERLFARLASALTDAVEAVRLGRPAEAAAGLSAAADRLAGATAPLYRILTTMPPEAFAVIRDHTHGASAIQSRPYQMIELVSAKREDGPYSAEKGPRFTVVATLQEEFLQYSGGWRTEETRLLQEAMVRLDGAWRAMKRTHWGVTLKIIGKVPGTGGTAGAEYLKAAASVPLFPLLATV</sequence>
<evidence type="ECO:0008006" key="4">
    <source>
        <dbReference type="Google" id="ProtNLM"/>
    </source>
</evidence>
<reference evidence="3" key="1">
    <citation type="journal article" date="2019" name="Int. J. Syst. Evol. Microbiol.">
        <title>The Global Catalogue of Microorganisms (GCM) 10K type strain sequencing project: providing services to taxonomists for standard genome sequencing and annotation.</title>
        <authorList>
            <consortium name="The Broad Institute Genomics Platform"/>
            <consortium name="The Broad Institute Genome Sequencing Center for Infectious Disease"/>
            <person name="Wu L."/>
            <person name="Ma J."/>
        </authorList>
    </citation>
    <scope>NUCLEOTIDE SEQUENCE [LARGE SCALE GENOMIC DNA]</scope>
    <source>
        <strain evidence="3">JCM 7356</strain>
    </source>
</reference>